<organism evidence="1 2">
    <name type="scientific">Choristoneura fumiferana</name>
    <name type="common">Spruce budworm moth</name>
    <name type="synonym">Archips fumiferana</name>
    <dbReference type="NCBI Taxonomy" id="7141"/>
    <lineage>
        <taxon>Eukaryota</taxon>
        <taxon>Metazoa</taxon>
        <taxon>Ecdysozoa</taxon>
        <taxon>Arthropoda</taxon>
        <taxon>Hexapoda</taxon>
        <taxon>Insecta</taxon>
        <taxon>Pterygota</taxon>
        <taxon>Neoptera</taxon>
        <taxon>Endopterygota</taxon>
        <taxon>Lepidoptera</taxon>
        <taxon>Glossata</taxon>
        <taxon>Ditrysia</taxon>
        <taxon>Tortricoidea</taxon>
        <taxon>Tortricidae</taxon>
        <taxon>Tortricinae</taxon>
        <taxon>Choristoneura</taxon>
    </lineage>
</organism>
<reference evidence="1 2" key="1">
    <citation type="journal article" date="2022" name="Genome Biol. Evol.">
        <title>The Spruce Budworm Genome: Reconstructing the Evolutionary History of Antifreeze Proteins.</title>
        <authorList>
            <person name="Beliveau C."/>
            <person name="Gagne P."/>
            <person name="Picq S."/>
            <person name="Vernygora O."/>
            <person name="Keeling C.I."/>
            <person name="Pinkney K."/>
            <person name="Doucet D."/>
            <person name="Wen F."/>
            <person name="Johnston J.S."/>
            <person name="Maaroufi H."/>
            <person name="Boyle B."/>
            <person name="Laroche J."/>
            <person name="Dewar K."/>
            <person name="Juretic N."/>
            <person name="Blackburn G."/>
            <person name="Nisole A."/>
            <person name="Brunet B."/>
            <person name="Brandao M."/>
            <person name="Lumley L."/>
            <person name="Duan J."/>
            <person name="Quan G."/>
            <person name="Lucarotti C.J."/>
            <person name="Roe A.D."/>
            <person name="Sperling F.A.H."/>
            <person name="Levesque R.C."/>
            <person name="Cusson M."/>
        </authorList>
    </citation>
    <scope>NUCLEOTIDE SEQUENCE [LARGE SCALE GENOMIC DNA]</scope>
    <source>
        <strain evidence="1">Glfc:IPQL:Cfum</strain>
    </source>
</reference>
<dbReference type="EMBL" id="CM046115">
    <property type="protein sequence ID" value="KAI8440938.1"/>
    <property type="molecule type" value="Genomic_DNA"/>
</dbReference>
<evidence type="ECO:0000313" key="2">
    <source>
        <dbReference type="Proteomes" id="UP001064048"/>
    </source>
</evidence>
<gene>
    <name evidence="1" type="ORF">MSG28_009235</name>
</gene>
<proteinExistence type="predicted"/>
<keyword evidence="2" id="KW-1185">Reference proteome</keyword>
<accession>A0ACC0KWS9</accession>
<comment type="caution">
    <text evidence="1">The sequence shown here is derived from an EMBL/GenBank/DDBJ whole genome shotgun (WGS) entry which is preliminary data.</text>
</comment>
<sequence length="1320" mass="147058">MPLLDARKHIHYHTQQVVGQFYVLVIVSPTISPFTPIVPRTAQNDQRGGPVIRLAARLEERILRYFERNPRKSSRSAATFTKLSNSDEELIIPALKLKDSGEYRCVAENRAGRDERTTLVTIVAPPSPSPSRGMRRSVRVYVVARSSISTGTDSFTDLGLHDKHINFKGFIWGVATRLSKGIPKPTMTWWYKDANSTEYTAIPDSNADVLHLDHIQLSKAGHYKCVAQNTVGQTEKDVQVIVEVKPNFSSFLEFEKARAETLRLAFPFVRFPHIPLIIIEAPLSIKVLSKGFPKPTITWWYKDTKSTEYTAIPDSNADVLHLDHIQLSKAGHYKCVAQNTVGQTEKDVQVIVEAAPEIERSAPSIIRVKEHAPISVPCRLSKGFPKPTITWWYKDTKSTEYTAIPDSNADVLHLVHIQLSKAGHYKCVAQNTAGQTEKEVQVIVEAAPEIERSTPSTIRVKEHAPISVPCRLSKGFPKAAITWWYKDTKSTEYTAIPDSNADVLHLDHIQLSKAGHYKCVAQNTVGQTEKDVQVIVEAAPEIERSTPSIIRVKEHAPISVPCRLSKGFPKPTITWWYKDTKSTEYTAIPDSNADVLHLDHIQLSKAGHYKCVAQNTVGQTEKVVQVIVEAAPEIERSAPSIIRVKEHAPISVPCRLSKGFPKPTITWWYKDTKSTEYTAIPDSNADVLHLDHIQLSKAGHYKCVAQNTAGQTEKDVQVIVEAAPEIEISAPSIIRVKEHAPISVPCRLSKGFPKPTITWWYKDTKSTEYTAIPDSNADVLHLDHIQLSKAGHYKCVAQNTAGQTEKDVQVIVEALIPEMAPQVTIDGPYEMDAEYDEPLQLKCKVSGYPEPDIIWEFDDLTGKTAQTPFLTHTVSAPRCCLVEIRAVAPSSAFITNMNASGLHNIPPLRCPSPGTEVQGAPRHASLNDVIRRALASAEAPAILELTSLARDDGKRSDDMSLVPWKTGRPLVWDATCSGTAAKAGSAANSAELLKRRKYAQLNNGHVFAPFGVDTLGTWGEAPTDSIKTADSTIELPSKFVSVLDINKVNKNATYTCKAINKLGIGTKSIVVKTKKKTYFNVLELPKDITIEYAKKGQIHCKVDAFPPASITWFKNYKHLTTDGNIELSADNSTLYIRSMAPYIADKYICQATNTLKREFAVFKVSIGGVEPPEINKTTYYVTAMKDANVDIHCDVIKGKPKPTITWLYNDQYSSSFSDLQYTSDTIHMDYLSADDKAIYRCIAENVVGTDSHDIETDERWSRRVLEWRPRTGKRSVGRPEARWTDDLKRIAGGGWMRGAEDRVLWRAMEEAYVQQWTAVG</sequence>
<dbReference type="Proteomes" id="UP001064048">
    <property type="component" value="Chromosome 15"/>
</dbReference>
<protein>
    <submittedName>
        <fullName evidence="1">Uncharacterized protein</fullName>
    </submittedName>
</protein>
<name>A0ACC0KWS9_CHOFU</name>
<evidence type="ECO:0000313" key="1">
    <source>
        <dbReference type="EMBL" id="KAI8440938.1"/>
    </source>
</evidence>